<dbReference type="EMBL" id="CP019082">
    <property type="protein sequence ID" value="APW63270.1"/>
    <property type="molecule type" value="Genomic_DNA"/>
</dbReference>
<keyword evidence="6" id="KW-0432">Leucine biosynthesis</keyword>
<evidence type="ECO:0000256" key="3">
    <source>
        <dbReference type="ARBA" id="ARBA00008319"/>
    </source>
</evidence>
<keyword evidence="18" id="KW-1185">Reference proteome</keyword>
<dbReference type="GO" id="GO:0003862">
    <property type="term" value="F:3-isopropylmalate dehydrogenase activity"/>
    <property type="evidence" value="ECO:0007669"/>
    <property type="project" value="UniProtKB-EC"/>
</dbReference>
<dbReference type="GO" id="GO:0051287">
    <property type="term" value="F:NAD binding"/>
    <property type="evidence" value="ECO:0007669"/>
    <property type="project" value="InterPro"/>
</dbReference>
<evidence type="ECO:0000256" key="13">
    <source>
        <dbReference type="ARBA" id="ARBA00023304"/>
    </source>
</evidence>
<evidence type="ECO:0000256" key="11">
    <source>
        <dbReference type="ARBA" id="ARBA00023027"/>
    </source>
</evidence>
<feature type="region of interest" description="Disordered" evidence="15">
    <location>
        <begin position="371"/>
        <end position="396"/>
    </location>
</feature>
<keyword evidence="7" id="KW-0028">Amino-acid biosynthesis</keyword>
<dbReference type="GO" id="GO:0000287">
    <property type="term" value="F:magnesium ion binding"/>
    <property type="evidence" value="ECO:0007669"/>
    <property type="project" value="InterPro"/>
</dbReference>
<evidence type="ECO:0000256" key="10">
    <source>
        <dbReference type="ARBA" id="ARBA00023002"/>
    </source>
</evidence>
<dbReference type="STRING" id="1387353.BSF38_04834"/>
<dbReference type="Pfam" id="PF00180">
    <property type="entry name" value="Iso_dh"/>
    <property type="match status" value="1"/>
</dbReference>
<comment type="cofactor">
    <cofactor evidence="1">
        <name>Mn(2+)</name>
        <dbReference type="ChEBI" id="CHEBI:29035"/>
    </cofactor>
</comment>
<name>A0A1U7CWE0_9BACT</name>
<evidence type="ECO:0000256" key="7">
    <source>
        <dbReference type="ARBA" id="ARBA00022605"/>
    </source>
</evidence>
<evidence type="ECO:0000256" key="15">
    <source>
        <dbReference type="SAM" id="MobiDB-lite"/>
    </source>
</evidence>
<dbReference type="Gene3D" id="3.40.718.10">
    <property type="entry name" value="Isopropylmalate Dehydrogenase"/>
    <property type="match status" value="1"/>
</dbReference>
<evidence type="ECO:0000256" key="14">
    <source>
        <dbReference type="ARBA" id="ARBA00033138"/>
    </source>
</evidence>
<dbReference type="NCBIfam" id="NF002898">
    <property type="entry name" value="PRK03437.1"/>
    <property type="match status" value="1"/>
</dbReference>
<dbReference type="AlphaFoldDB" id="A0A1U7CWE0"/>
<dbReference type="InterPro" id="IPR024084">
    <property type="entry name" value="IsoPropMal-DH-like_dom"/>
</dbReference>
<proteinExistence type="inferred from homology"/>
<evidence type="ECO:0000256" key="8">
    <source>
        <dbReference type="ARBA" id="ARBA00022723"/>
    </source>
</evidence>
<evidence type="ECO:0000256" key="2">
    <source>
        <dbReference type="ARBA" id="ARBA00001946"/>
    </source>
</evidence>
<feature type="domain" description="Isopropylmalate dehydrogenase-like" evidence="16">
    <location>
        <begin position="31"/>
        <end position="391"/>
    </location>
</feature>
<accession>A0A1U7CWE0</accession>
<dbReference type="SMART" id="SM01329">
    <property type="entry name" value="Iso_dh"/>
    <property type="match status" value="1"/>
</dbReference>
<dbReference type="SUPFAM" id="SSF53659">
    <property type="entry name" value="Isocitrate/Isopropylmalate dehydrogenase-like"/>
    <property type="match status" value="1"/>
</dbReference>
<evidence type="ECO:0000313" key="17">
    <source>
        <dbReference type="EMBL" id="APW63270.1"/>
    </source>
</evidence>
<keyword evidence="9" id="KW-0460">Magnesium</keyword>
<reference evidence="18" key="1">
    <citation type="submission" date="2016-12" db="EMBL/GenBank/DDBJ databases">
        <title>Comparative genomics of four Isosphaeraceae planctomycetes: a common pool of plasmids and glycoside hydrolase genes.</title>
        <authorList>
            <person name="Ivanova A."/>
        </authorList>
    </citation>
    <scope>NUCLEOTIDE SEQUENCE [LARGE SCALE GENOMIC DNA]</scope>
    <source>
        <strain evidence="18">PX4</strain>
    </source>
</reference>
<dbReference type="PROSITE" id="PS00470">
    <property type="entry name" value="IDH_IMDH"/>
    <property type="match status" value="1"/>
</dbReference>
<gene>
    <name evidence="17" type="primary">dmlA</name>
    <name evidence="17" type="ORF">BSF38_04834</name>
</gene>
<keyword evidence="11" id="KW-0520">NAD</keyword>
<dbReference type="FunFam" id="3.40.718.10:FF:000006">
    <property type="entry name" value="3-isopropylmalate dehydrogenase"/>
    <property type="match status" value="1"/>
</dbReference>
<evidence type="ECO:0000313" key="18">
    <source>
        <dbReference type="Proteomes" id="UP000186309"/>
    </source>
</evidence>
<evidence type="ECO:0000256" key="1">
    <source>
        <dbReference type="ARBA" id="ARBA00001936"/>
    </source>
</evidence>
<evidence type="ECO:0000256" key="12">
    <source>
        <dbReference type="ARBA" id="ARBA00023211"/>
    </source>
</evidence>
<comment type="similarity">
    <text evidence="3">Belongs to the isocitrate and isopropylmalate dehydrogenases family. LeuB type 1 subfamily.</text>
</comment>
<dbReference type="EC" id="1.1.1.85" evidence="5"/>
<dbReference type="PANTHER" id="PTHR43275:SF1">
    <property type="entry name" value="D-MALATE DEHYDROGENASE [DECARBOXYLATING]"/>
    <property type="match status" value="1"/>
</dbReference>
<keyword evidence="8" id="KW-0479">Metal-binding</keyword>
<dbReference type="PANTHER" id="PTHR43275">
    <property type="entry name" value="D-MALATE DEHYDROGENASE [DECARBOXYLATING]"/>
    <property type="match status" value="1"/>
</dbReference>
<keyword evidence="12" id="KW-0464">Manganese</keyword>
<keyword evidence="13" id="KW-0100">Branched-chain amino acid biosynthesis</keyword>
<dbReference type="InterPro" id="IPR019818">
    <property type="entry name" value="IsoCit/isopropylmalate_DH_CS"/>
</dbReference>
<dbReference type="KEGG" id="pbor:BSF38_04834"/>
<sequence length="396" mass="42744">MRPTNGSETQGSRSSNILRYSESEAEGSLLKIGVIPGDGVGPEVIEASLAILEKVARQDGIEYTLEHFNLGGERYLATGDVLPQDDLDRLRRCDVILLGAVGHPGVAPGVLEKGILLKLRFDFHQYVNLRPIRLYPGAPTPIRGKGPDDIDMVVVRENNEDLYVGAGGFTYKGTPEEVAIQTSINTRAGVERCIRYAFEAARARASRGPFHGLSDDDKRKGFVRQLTLVAKTNVLTFAHDLWMRAFTETSRDYPDVKCDYQHVDACCMRMVTNPERFDVIVTTNMFGDIITDLGAVLQGGMGLASSGNLNPDKTAPSMFEPVHGSAPDIAGQGIANPLAAILSTAMMLDHVGAGKSAERIRRAVASVLARPTPKTPDLGGKNTTAEVGNAVRDALD</sequence>
<evidence type="ECO:0000259" key="16">
    <source>
        <dbReference type="SMART" id="SM01329"/>
    </source>
</evidence>
<comment type="cofactor">
    <cofactor evidence="2">
        <name>Mg(2+)</name>
        <dbReference type="ChEBI" id="CHEBI:18420"/>
    </cofactor>
</comment>
<dbReference type="GO" id="GO:0009098">
    <property type="term" value="P:L-leucine biosynthetic process"/>
    <property type="evidence" value="ECO:0007669"/>
    <property type="project" value="UniProtKB-KW"/>
</dbReference>
<protein>
    <recommendedName>
        <fullName evidence="5">3-isopropylmalate dehydrogenase</fullName>
        <ecNumber evidence="5">1.1.1.85</ecNumber>
    </recommendedName>
    <alternativeName>
        <fullName evidence="14">3-IPM-DH</fullName>
    </alternativeName>
</protein>
<evidence type="ECO:0000256" key="9">
    <source>
        <dbReference type="ARBA" id="ARBA00022842"/>
    </source>
</evidence>
<dbReference type="InterPro" id="IPR050501">
    <property type="entry name" value="ICDH/IPMDH"/>
</dbReference>
<evidence type="ECO:0000256" key="4">
    <source>
        <dbReference type="ARBA" id="ARBA00011738"/>
    </source>
</evidence>
<organism evidence="17 18">
    <name type="scientific">Paludisphaera borealis</name>
    <dbReference type="NCBI Taxonomy" id="1387353"/>
    <lineage>
        <taxon>Bacteria</taxon>
        <taxon>Pseudomonadati</taxon>
        <taxon>Planctomycetota</taxon>
        <taxon>Planctomycetia</taxon>
        <taxon>Isosphaerales</taxon>
        <taxon>Isosphaeraceae</taxon>
        <taxon>Paludisphaera</taxon>
    </lineage>
</organism>
<evidence type="ECO:0000256" key="5">
    <source>
        <dbReference type="ARBA" id="ARBA00013101"/>
    </source>
</evidence>
<evidence type="ECO:0000256" key="6">
    <source>
        <dbReference type="ARBA" id="ARBA00022430"/>
    </source>
</evidence>
<dbReference type="Proteomes" id="UP000186309">
    <property type="component" value="Chromosome"/>
</dbReference>
<comment type="subunit">
    <text evidence="4">Homodimer.</text>
</comment>
<keyword evidence="10 17" id="KW-0560">Oxidoreductase</keyword>